<reference evidence="3 4" key="1">
    <citation type="journal article" date="2014" name="Genome Biol. Evol.">
        <title>The secreted proteins of Achlya hypogyna and Thraustotheca clavata identify the ancestral oomycete secretome and reveal gene acquisitions by horizontal gene transfer.</title>
        <authorList>
            <person name="Misner I."/>
            <person name="Blouin N."/>
            <person name="Leonard G."/>
            <person name="Richards T.A."/>
            <person name="Lane C.E."/>
        </authorList>
    </citation>
    <scope>NUCLEOTIDE SEQUENCE [LARGE SCALE GENOMIC DNA]</scope>
    <source>
        <strain evidence="3 4">ATCC 34112</strain>
    </source>
</reference>
<feature type="region of interest" description="Disordered" evidence="2">
    <location>
        <begin position="935"/>
        <end position="972"/>
    </location>
</feature>
<dbReference type="OrthoDB" id="18598at2759"/>
<keyword evidence="4" id="KW-1185">Reference proteome</keyword>
<evidence type="ECO:0000313" key="3">
    <source>
        <dbReference type="EMBL" id="OQS00165.1"/>
    </source>
</evidence>
<protein>
    <submittedName>
        <fullName evidence="3">Uncharacterized protein</fullName>
    </submittedName>
</protein>
<name>A0A1V9ZQ70_9STRA</name>
<feature type="region of interest" description="Disordered" evidence="2">
    <location>
        <begin position="997"/>
        <end position="1037"/>
    </location>
</feature>
<feature type="compositionally biased region" description="Polar residues" evidence="2">
    <location>
        <begin position="998"/>
        <end position="1009"/>
    </location>
</feature>
<feature type="compositionally biased region" description="Basic and acidic residues" evidence="2">
    <location>
        <begin position="173"/>
        <end position="183"/>
    </location>
</feature>
<dbReference type="Proteomes" id="UP000243217">
    <property type="component" value="Unassembled WGS sequence"/>
</dbReference>
<feature type="compositionally biased region" description="Basic and acidic residues" evidence="2">
    <location>
        <begin position="1015"/>
        <end position="1037"/>
    </location>
</feature>
<feature type="coiled-coil region" evidence="1">
    <location>
        <begin position="648"/>
        <end position="678"/>
    </location>
</feature>
<dbReference type="EMBL" id="JNBS01001744">
    <property type="protein sequence ID" value="OQS00165.1"/>
    <property type="molecule type" value="Genomic_DNA"/>
</dbReference>
<sequence>MDTGSSSFHSSKKGSVRLSIPSRSVDVVSPPPAPGRPLSKAYLLCSPSKSFIEPPREHLKLQRKEKPPTYARLYAQGVHLLDHKDQIHKMFGYTKTKEVPRTPTKQAKSSKRNLLLNTGKEPSVHSKIRDIRRSLSSSDESVLVQVSRKCAEPLNKPGEKRPGVAPLKKHATKRELSPGKENNESNPIVITAPNQHFVENIESNTLDIDNTDQGKVKQLMEQIDLLKSTLGLSDEDLQWKLESSKTNGFLVSDRHLNEAEEEYDRLLYEQSLLLSTPADEFAKDLDTMLQSLVQYTKDIAHFKAKLSKSQAELGDLKAKVEDPKHVAEVKAPRSPSPTRRESLVLLQVQSMDSLRKEVLSTQEQFKQAVLKQNQIQIQLAQTAETMVQNLEKQIAPFITDENKAYSTELLKLTQEISQATGEPLLNMSERAALLCRHFKGYRTKELAIKERKVNSTLKKMEIWRTRRENAKEYPAELRKVEAEWRAKHLLDNQICLERLCSLIPESIAAMSIEMLLDATKAMGVLYTRDLANYLKQNKLLQWVVTHEKDKARENFITGDTAQCFTNIEMYDITELRAIYLALPENFEFDKEGRKSEWRQNFVSHLKVLVQQQNGDSVTANLVKTRAEVKLKPLNDKQLLNPVYRYPTEDEIKQRLLKFETQAKRLAQKKSRLQALNDNEIPLAKKEYHAVSDDCRSENLIKSFGKATLIRLRDEAKKIFQSLCQERDSLKGEVAAAERTIQQACPTHEQYLEEIAAIRQLPPEVRGAVIPGPFPPRPILKPKERAMHKKLSAEEEALARKHELSSAIAKRTKEFQKPDTTEASSVQTPEKSPVRQTPNVVKAVKTVINQMRAVKSVHATDEVLNFLQNEFCQRRSSIDAVAEDKPSDSAPKQPKSHALLKMMGLATTPSLLKKRPSIIDPTLLDDIAKPNNLAEIQKRRSSRSPCPSPAPVKPIKTQSSLSSPKEDGPPNFLQELQARAQKPKQMSFLDELKRKTESITECSNSANPSKPVNFLDELKRKSQDKKATSNEDKRPNFLDEIRAHAKTASS</sequence>
<comment type="caution">
    <text evidence="3">The sequence shown here is derived from an EMBL/GenBank/DDBJ whole genome shotgun (WGS) entry which is preliminary data.</text>
</comment>
<evidence type="ECO:0000256" key="2">
    <source>
        <dbReference type="SAM" id="MobiDB-lite"/>
    </source>
</evidence>
<organism evidence="3 4">
    <name type="scientific">Thraustotheca clavata</name>
    <dbReference type="NCBI Taxonomy" id="74557"/>
    <lineage>
        <taxon>Eukaryota</taxon>
        <taxon>Sar</taxon>
        <taxon>Stramenopiles</taxon>
        <taxon>Oomycota</taxon>
        <taxon>Saprolegniomycetes</taxon>
        <taxon>Saprolegniales</taxon>
        <taxon>Achlyaceae</taxon>
        <taxon>Thraustotheca</taxon>
    </lineage>
</organism>
<feature type="region of interest" description="Disordered" evidence="2">
    <location>
        <begin position="152"/>
        <end position="187"/>
    </location>
</feature>
<gene>
    <name evidence="3" type="ORF">THRCLA_06176</name>
</gene>
<proteinExistence type="predicted"/>
<feature type="compositionally biased region" description="Basic and acidic residues" evidence="2">
    <location>
        <begin position="810"/>
        <end position="819"/>
    </location>
</feature>
<dbReference type="AlphaFoldDB" id="A0A1V9ZQ70"/>
<evidence type="ECO:0000313" key="4">
    <source>
        <dbReference type="Proteomes" id="UP000243217"/>
    </source>
</evidence>
<evidence type="ECO:0000256" key="1">
    <source>
        <dbReference type="SAM" id="Coils"/>
    </source>
</evidence>
<feature type="compositionally biased region" description="Polar residues" evidence="2">
    <location>
        <begin position="820"/>
        <end position="837"/>
    </location>
</feature>
<keyword evidence="1" id="KW-0175">Coiled coil</keyword>
<feature type="region of interest" description="Disordered" evidence="2">
    <location>
        <begin position="1"/>
        <end position="39"/>
    </location>
</feature>
<accession>A0A1V9ZQ70</accession>
<feature type="region of interest" description="Disordered" evidence="2">
    <location>
        <begin position="808"/>
        <end position="837"/>
    </location>
</feature>